<accession>A0ACB8RQF1</accession>
<reference evidence="1" key="2">
    <citation type="journal article" date="2022" name="New Phytol.">
        <title>Evolutionary transition to the ectomycorrhizal habit in the genomes of a hyperdiverse lineage of mushroom-forming fungi.</title>
        <authorList>
            <person name="Looney B."/>
            <person name="Miyauchi S."/>
            <person name="Morin E."/>
            <person name="Drula E."/>
            <person name="Courty P.E."/>
            <person name="Kohler A."/>
            <person name="Kuo A."/>
            <person name="LaButti K."/>
            <person name="Pangilinan J."/>
            <person name="Lipzen A."/>
            <person name="Riley R."/>
            <person name="Andreopoulos W."/>
            <person name="He G."/>
            <person name="Johnson J."/>
            <person name="Nolan M."/>
            <person name="Tritt A."/>
            <person name="Barry K.W."/>
            <person name="Grigoriev I.V."/>
            <person name="Nagy L.G."/>
            <person name="Hibbett D."/>
            <person name="Henrissat B."/>
            <person name="Matheny P.B."/>
            <person name="Labbe J."/>
            <person name="Martin F.M."/>
        </authorList>
    </citation>
    <scope>NUCLEOTIDE SEQUENCE</scope>
    <source>
        <strain evidence="1">FP105234-sp</strain>
    </source>
</reference>
<dbReference type="Proteomes" id="UP000814033">
    <property type="component" value="Unassembled WGS sequence"/>
</dbReference>
<protein>
    <submittedName>
        <fullName evidence="1">PLP-dependent transferase</fullName>
    </submittedName>
</protein>
<sequence length="476" mass="51925">MASSSSSSSSPLHAALEHALTTRAKRGVPTTDVSVPIPNWAPDLFSNDYLSIATNLELRETYLSRLVNAPHLFGSRGSRLLAGNTPAHLALENRLRAHFDAPAALLFNSGFEANSAFFGSVPQDGDAILFDELVHASCRHGMASSRARQGMVPFSHNSLKSFEDRLRQVLRYFPAIKARKATLFVAVESLYSMDGDFAPLPEMLRILQAHVPEGAYHVVVDEAHSTGIYGRGGRGFVAELGLEDRVQTVVHTFGKGRGLTGAVITTSPTIRRYLINYGRPVIFSTSMPHINIIALHTSFDIIEGHKGDLLRTRLHNNSALFRTLVLKALENIPTPVLSLPDSHKAAGSLLPYTPIFPILTCYPLALAAMLQAHGYAAQPIPYPAVPKGQERIRVVIHADNTEEELRAFVTLIYQWALAQKAPALREKDAAVATASRGPLPLLMGIFGGQSMASPWLSWFKSLTGKYMSAMPGMRGF</sequence>
<comment type="caution">
    <text evidence="1">The sequence shown here is derived from an EMBL/GenBank/DDBJ whole genome shotgun (WGS) entry which is preliminary data.</text>
</comment>
<keyword evidence="2" id="KW-1185">Reference proteome</keyword>
<evidence type="ECO:0000313" key="2">
    <source>
        <dbReference type="Proteomes" id="UP000814033"/>
    </source>
</evidence>
<evidence type="ECO:0000313" key="1">
    <source>
        <dbReference type="EMBL" id="KAI0045743.1"/>
    </source>
</evidence>
<dbReference type="EMBL" id="MU275943">
    <property type="protein sequence ID" value="KAI0045743.1"/>
    <property type="molecule type" value="Genomic_DNA"/>
</dbReference>
<reference evidence="1" key="1">
    <citation type="submission" date="2021-02" db="EMBL/GenBank/DDBJ databases">
        <authorList>
            <consortium name="DOE Joint Genome Institute"/>
            <person name="Ahrendt S."/>
            <person name="Looney B.P."/>
            <person name="Miyauchi S."/>
            <person name="Morin E."/>
            <person name="Drula E."/>
            <person name="Courty P.E."/>
            <person name="Chicoki N."/>
            <person name="Fauchery L."/>
            <person name="Kohler A."/>
            <person name="Kuo A."/>
            <person name="Labutti K."/>
            <person name="Pangilinan J."/>
            <person name="Lipzen A."/>
            <person name="Riley R."/>
            <person name="Andreopoulos W."/>
            <person name="He G."/>
            <person name="Johnson J."/>
            <person name="Barry K.W."/>
            <person name="Grigoriev I.V."/>
            <person name="Nagy L."/>
            <person name="Hibbett D."/>
            <person name="Henrissat B."/>
            <person name="Matheny P.B."/>
            <person name="Labbe J."/>
            <person name="Martin F."/>
        </authorList>
    </citation>
    <scope>NUCLEOTIDE SEQUENCE</scope>
    <source>
        <strain evidence="1">FP105234-sp</strain>
    </source>
</reference>
<organism evidence="1 2">
    <name type="scientific">Auriscalpium vulgare</name>
    <dbReference type="NCBI Taxonomy" id="40419"/>
    <lineage>
        <taxon>Eukaryota</taxon>
        <taxon>Fungi</taxon>
        <taxon>Dikarya</taxon>
        <taxon>Basidiomycota</taxon>
        <taxon>Agaricomycotina</taxon>
        <taxon>Agaricomycetes</taxon>
        <taxon>Russulales</taxon>
        <taxon>Auriscalpiaceae</taxon>
        <taxon>Auriscalpium</taxon>
    </lineage>
</organism>
<name>A0ACB8RQF1_9AGAM</name>
<proteinExistence type="predicted"/>
<keyword evidence="1" id="KW-0808">Transferase</keyword>
<gene>
    <name evidence="1" type="ORF">FA95DRAFT_1560871</name>
</gene>